<dbReference type="PANTHER" id="PTHR23282:SF101">
    <property type="entry name" value="MAM DOMAIN-CONTAINING PROTEIN"/>
    <property type="match status" value="1"/>
</dbReference>
<dbReference type="InterPro" id="IPR051560">
    <property type="entry name" value="MAM_domain-containing"/>
</dbReference>
<dbReference type="Gene3D" id="2.60.120.200">
    <property type="match status" value="4"/>
</dbReference>
<dbReference type="PANTHER" id="PTHR23282">
    <property type="entry name" value="APICAL ENDOSOMAL GLYCOPROTEIN PRECURSOR"/>
    <property type="match status" value="1"/>
</dbReference>
<evidence type="ECO:0000313" key="2">
    <source>
        <dbReference type="EMBL" id="CAL8109885.1"/>
    </source>
</evidence>
<dbReference type="CDD" id="cd06263">
    <property type="entry name" value="MAM"/>
    <property type="match status" value="4"/>
</dbReference>
<feature type="domain" description="MAM" evidence="1">
    <location>
        <begin position="685"/>
        <end position="853"/>
    </location>
</feature>
<feature type="domain" description="MAM" evidence="1">
    <location>
        <begin position="120"/>
        <end position="317"/>
    </location>
</feature>
<sequence>MSAPTGSTVITCSERLGVVTRRGKRKRERISGGGRVSVTNRLWTHLGFLFYVSFLALARLSFSQPTGSVDTNETLLTAASASVEAGSSSSDLNRVRSGRQVFPGVIVGWIRSYGRLVGADSCSFGSGDQPELCGWSHSNLSSLHWELSHGLNSNWIGGPVEDGSEDKEGGYLVFETSQIPNISGRSSQSAVLEGPVHPPTSALGGCLSFKYSLDGLSPEKMRVLLHPILQSEGRYVFDGLSQLLSRDGDHGQDVVLWETRDSTDGKWRTAEVVYTCRHPHQIYLEGIPREPSQLSRRYRGFIAIDDVMFKTADQCPGHCTFDGGLCDWTNEQQDDFDWTLGRGSQNPATGPIMDRASYTHGGSSGGYAFIDSSFPRRSGDRARLSSREFSSTKGDSPLCMRFWTHMYGNGIGTLRVIVHDVEDDQDRVIWSLSGEAGNAWYQGQVPISSFTAFKIVFEGEVGKNNLGDIAIDDLSFAPGACPSAPQTAAGLSGDCTFEIDECGWANVGPASRTDEMDWERRLGSNARTAISDHTIGSPTGNFMTLSGLSVQRAGDRAWMTSPSFNGSSKPRCISFWYYMHEPFIDTSGPSLGGLKVYTKPAPSASSNNDLAYHQPKMTPIWRLYNQQAPVWKYAQAKFMEAEPVQIVFEGIHGSSRANGFVGIDDIAFFEGDCTTMPESAYVNEGECSFEKDMCNWKNTSSDLVYRWQLATITRRPANLPDKTFGAPVGYAYFDIFSQNPQGPPVRLVSMVPATGDRMCFSFWYAGFGAGESTVLRVLTAEPKSPDSDSSDDDEGTQVWKLTAANLNTQSPIWRPAQVSMDGSNPMRIILEGQANNGGFAIDDISFHPGECTSKLNLKLHLVH</sequence>
<dbReference type="SUPFAM" id="SSF49899">
    <property type="entry name" value="Concanavalin A-like lectins/glucanases"/>
    <property type="match status" value="4"/>
</dbReference>
<dbReference type="SMART" id="SM00137">
    <property type="entry name" value="MAM"/>
    <property type="match status" value="4"/>
</dbReference>
<comment type="caution">
    <text evidence="2">The sequence shown here is derived from an EMBL/GenBank/DDBJ whole genome shotgun (WGS) entry which is preliminary data.</text>
</comment>
<name>A0ABP1QRZ6_9HEXA</name>
<dbReference type="Pfam" id="PF00629">
    <property type="entry name" value="MAM"/>
    <property type="match status" value="4"/>
</dbReference>
<keyword evidence="3" id="KW-1185">Reference proteome</keyword>
<dbReference type="EMBL" id="CAXLJM020000042">
    <property type="protein sequence ID" value="CAL8109885.1"/>
    <property type="molecule type" value="Genomic_DNA"/>
</dbReference>
<evidence type="ECO:0000259" key="1">
    <source>
        <dbReference type="PROSITE" id="PS50060"/>
    </source>
</evidence>
<gene>
    <name evidence="2" type="ORF">ODALV1_LOCUS13777</name>
</gene>
<organism evidence="2 3">
    <name type="scientific">Orchesella dallaii</name>
    <dbReference type="NCBI Taxonomy" id="48710"/>
    <lineage>
        <taxon>Eukaryota</taxon>
        <taxon>Metazoa</taxon>
        <taxon>Ecdysozoa</taxon>
        <taxon>Arthropoda</taxon>
        <taxon>Hexapoda</taxon>
        <taxon>Collembola</taxon>
        <taxon>Entomobryomorpha</taxon>
        <taxon>Entomobryoidea</taxon>
        <taxon>Orchesellidae</taxon>
        <taxon>Orchesellinae</taxon>
        <taxon>Orchesella</taxon>
    </lineage>
</organism>
<dbReference type="PROSITE" id="PS50060">
    <property type="entry name" value="MAM_2"/>
    <property type="match status" value="4"/>
</dbReference>
<feature type="domain" description="MAM" evidence="1">
    <location>
        <begin position="317"/>
        <end position="483"/>
    </location>
</feature>
<dbReference type="Proteomes" id="UP001642540">
    <property type="component" value="Unassembled WGS sequence"/>
</dbReference>
<dbReference type="InterPro" id="IPR013320">
    <property type="entry name" value="ConA-like_dom_sf"/>
</dbReference>
<reference evidence="2 3" key="1">
    <citation type="submission" date="2024-08" db="EMBL/GenBank/DDBJ databases">
        <authorList>
            <person name="Cucini C."/>
            <person name="Frati F."/>
        </authorList>
    </citation>
    <scope>NUCLEOTIDE SEQUENCE [LARGE SCALE GENOMIC DNA]</scope>
</reference>
<protein>
    <recommendedName>
        <fullName evidence="1">MAM domain-containing protein</fullName>
    </recommendedName>
</protein>
<evidence type="ECO:0000313" key="3">
    <source>
        <dbReference type="Proteomes" id="UP001642540"/>
    </source>
</evidence>
<dbReference type="InterPro" id="IPR000998">
    <property type="entry name" value="MAM_dom"/>
</dbReference>
<proteinExistence type="predicted"/>
<accession>A0ABP1QRZ6</accession>
<feature type="domain" description="MAM" evidence="1">
    <location>
        <begin position="493"/>
        <end position="675"/>
    </location>
</feature>